<dbReference type="PANTHER" id="PTHR43563">
    <property type="entry name" value="AMINE OXIDASE"/>
    <property type="match status" value="1"/>
</dbReference>
<organism evidence="6 7">
    <name type="scientific">Stagnimonas aquatica</name>
    <dbReference type="NCBI Taxonomy" id="2689987"/>
    <lineage>
        <taxon>Bacteria</taxon>
        <taxon>Pseudomonadati</taxon>
        <taxon>Pseudomonadota</taxon>
        <taxon>Gammaproteobacteria</taxon>
        <taxon>Nevskiales</taxon>
        <taxon>Nevskiaceae</taxon>
        <taxon>Stagnimonas</taxon>
    </lineage>
</organism>
<evidence type="ECO:0000256" key="2">
    <source>
        <dbReference type="ARBA" id="ARBA00005995"/>
    </source>
</evidence>
<keyword evidence="7" id="KW-1185">Reference proteome</keyword>
<evidence type="ECO:0000313" key="7">
    <source>
        <dbReference type="Proteomes" id="UP000282106"/>
    </source>
</evidence>
<feature type="binding site" evidence="4">
    <location>
        <begin position="78"/>
        <end position="79"/>
    </location>
    <ligand>
        <name>FAD</name>
        <dbReference type="ChEBI" id="CHEBI:57692"/>
    </ligand>
</feature>
<dbReference type="PROSITE" id="PS51318">
    <property type="entry name" value="TAT"/>
    <property type="match status" value="1"/>
</dbReference>
<dbReference type="PRINTS" id="PR00757">
    <property type="entry name" value="AMINEOXDASEF"/>
</dbReference>
<dbReference type="InParanoid" id="A0A3N0VHJ3"/>
<sequence>MNSPLPPPALTRRELLSGLAGIGAGATLAACGNSPLPDAGAASNLSESTEVVVIGAGLAGLMAARELVAAGKQVLVLEARDRVGGRTLNHPVTAAGAKPGTVVEVGGQWVGPTQDLVLKTIADLGLETFKTYSTGNYLDHRDGLSLQYGHLFPVDPLNLGLNRLPPTDPVGAAEAAVAIQRLNSMAAEVPLDRPWTAGNAVAWDSQTFQTWIDANVLSPGGQALLQLTIESVFSAQPRDLSLLHVLFYIHSAGSLDNLINTENGAQDSRIVGGSQRISIGLAEPLRDRIRFNRVVRDVAYDAEGVTVAGAGFSVRAQRAILALSPTLAGRMRYTPPLGGLRDQLTQRLPMGTVIKVQCVYPTPFWRDAGLNGQVTSDTGPVKITFDNSPPDGHIGVMMGFIEGEDGRKALAWTPEQRRQGTIDSFVRYFGEAAAAPLEYIEQSWSEEEFSRGCYAGYFPPGVWLDYGEALRQPIGPLHWAGTETAEIWNGYFDGALRSGQRAAAEVLASL</sequence>
<dbReference type="PANTHER" id="PTHR43563:SF1">
    <property type="entry name" value="AMINE OXIDASE [FLAVIN-CONTAINING] B"/>
    <property type="match status" value="1"/>
</dbReference>
<evidence type="ECO:0000256" key="3">
    <source>
        <dbReference type="ARBA" id="ARBA00023002"/>
    </source>
</evidence>
<dbReference type="Gene3D" id="1.10.405.10">
    <property type="entry name" value="Guanine Nucleotide Dissociation Inhibitor, domain 1"/>
    <property type="match status" value="1"/>
</dbReference>
<proteinExistence type="inferred from homology"/>
<dbReference type="SUPFAM" id="SSF54373">
    <property type="entry name" value="FAD-linked reductases, C-terminal domain"/>
    <property type="match status" value="1"/>
</dbReference>
<dbReference type="EMBL" id="RJVO01000002">
    <property type="protein sequence ID" value="ROH91678.1"/>
    <property type="molecule type" value="Genomic_DNA"/>
</dbReference>
<dbReference type="Gene3D" id="3.90.660.10">
    <property type="match status" value="1"/>
</dbReference>
<accession>A0A3N0VHJ3</accession>
<protein>
    <submittedName>
        <fullName evidence="6">NAD(P)/FAD-dependent oxidoreductase</fullName>
    </submittedName>
</protein>
<keyword evidence="3" id="KW-0560">Oxidoreductase</keyword>
<evidence type="ECO:0000256" key="4">
    <source>
        <dbReference type="PIRSR" id="PIRSR601613-1"/>
    </source>
</evidence>
<dbReference type="Gene3D" id="3.50.50.60">
    <property type="entry name" value="FAD/NAD(P)-binding domain"/>
    <property type="match status" value="1"/>
</dbReference>
<feature type="binding site" evidence="4">
    <location>
        <position position="295"/>
    </location>
    <ligand>
        <name>FAD</name>
        <dbReference type="ChEBI" id="CHEBI:57692"/>
    </ligand>
</feature>
<gene>
    <name evidence="6" type="ORF">ED208_04635</name>
</gene>
<dbReference type="InterPro" id="IPR006311">
    <property type="entry name" value="TAT_signal"/>
</dbReference>
<dbReference type="InterPro" id="IPR036188">
    <property type="entry name" value="FAD/NAD-bd_sf"/>
</dbReference>
<dbReference type="GO" id="GO:0016491">
    <property type="term" value="F:oxidoreductase activity"/>
    <property type="evidence" value="ECO:0007669"/>
    <property type="project" value="UniProtKB-KW"/>
</dbReference>
<dbReference type="InterPro" id="IPR001613">
    <property type="entry name" value="Flavin_amine_oxidase"/>
</dbReference>
<dbReference type="SUPFAM" id="SSF51905">
    <property type="entry name" value="FAD/NAD(P)-binding domain"/>
    <property type="match status" value="1"/>
</dbReference>
<dbReference type="Pfam" id="PF01593">
    <property type="entry name" value="Amino_oxidase"/>
    <property type="match status" value="1"/>
</dbReference>
<dbReference type="AlphaFoldDB" id="A0A3N0VHJ3"/>
<reference evidence="6 7" key="1">
    <citation type="submission" date="2018-10" db="EMBL/GenBank/DDBJ databases">
        <authorList>
            <person name="Chen W.-M."/>
        </authorList>
    </citation>
    <scope>NUCLEOTIDE SEQUENCE [LARGE SCALE GENOMIC DNA]</scope>
    <source>
        <strain evidence="6 7">THS-13</strain>
    </source>
</reference>
<name>A0A3N0VHJ3_9GAMM</name>
<dbReference type="InterPro" id="IPR002937">
    <property type="entry name" value="Amino_oxidase"/>
</dbReference>
<comment type="caution">
    <text evidence="6">The sequence shown here is derived from an EMBL/GenBank/DDBJ whole genome shotgun (WGS) entry which is preliminary data.</text>
</comment>
<comment type="cofactor">
    <cofactor evidence="1">
        <name>FAD</name>
        <dbReference type="ChEBI" id="CHEBI:57692"/>
    </cofactor>
</comment>
<feature type="binding site" evidence="4">
    <location>
        <position position="483"/>
    </location>
    <ligand>
        <name>FAD</name>
        <dbReference type="ChEBI" id="CHEBI:57692"/>
    </ligand>
</feature>
<comment type="similarity">
    <text evidence="2">Belongs to the flavin monoamine oxidase family.</text>
</comment>
<feature type="binding site" evidence="4">
    <location>
        <position position="400"/>
    </location>
    <ligand>
        <name>substrate</name>
    </ligand>
</feature>
<evidence type="ECO:0000313" key="6">
    <source>
        <dbReference type="EMBL" id="ROH91678.1"/>
    </source>
</evidence>
<dbReference type="InterPro" id="IPR050703">
    <property type="entry name" value="Flavin_MAO"/>
</dbReference>
<dbReference type="Proteomes" id="UP000282106">
    <property type="component" value="Unassembled WGS sequence"/>
</dbReference>
<evidence type="ECO:0000256" key="1">
    <source>
        <dbReference type="ARBA" id="ARBA00001974"/>
    </source>
</evidence>
<feature type="domain" description="Amine oxidase" evidence="5">
    <location>
        <begin position="58"/>
        <end position="507"/>
    </location>
</feature>
<evidence type="ECO:0000259" key="5">
    <source>
        <dbReference type="Pfam" id="PF01593"/>
    </source>
</evidence>